<name>A0A8H4RUU1_9HELO</name>
<comment type="caution">
    <text evidence="2">The sequence shown here is derived from an EMBL/GenBank/DDBJ whole genome shotgun (WGS) entry which is preliminary data.</text>
</comment>
<feature type="signal peptide" evidence="1">
    <location>
        <begin position="1"/>
        <end position="20"/>
    </location>
</feature>
<accession>A0A8H4RUU1</accession>
<organism evidence="2 3">
    <name type="scientific">Cudoniella acicularis</name>
    <dbReference type="NCBI Taxonomy" id="354080"/>
    <lineage>
        <taxon>Eukaryota</taxon>
        <taxon>Fungi</taxon>
        <taxon>Dikarya</taxon>
        <taxon>Ascomycota</taxon>
        <taxon>Pezizomycotina</taxon>
        <taxon>Leotiomycetes</taxon>
        <taxon>Helotiales</taxon>
        <taxon>Tricladiaceae</taxon>
        <taxon>Cudoniella</taxon>
    </lineage>
</organism>
<keyword evidence="1" id="KW-0732">Signal</keyword>
<keyword evidence="3" id="KW-1185">Reference proteome</keyword>
<evidence type="ECO:0008006" key="4">
    <source>
        <dbReference type="Google" id="ProtNLM"/>
    </source>
</evidence>
<reference evidence="2 3" key="1">
    <citation type="submission" date="2020-03" db="EMBL/GenBank/DDBJ databases">
        <title>Draft Genome Sequence of Cudoniella acicularis.</title>
        <authorList>
            <person name="Buettner E."/>
            <person name="Kellner H."/>
        </authorList>
    </citation>
    <scope>NUCLEOTIDE SEQUENCE [LARGE SCALE GENOMIC DNA]</scope>
    <source>
        <strain evidence="2 3">DSM 108380</strain>
    </source>
</reference>
<dbReference type="Proteomes" id="UP000566819">
    <property type="component" value="Unassembled WGS sequence"/>
</dbReference>
<dbReference type="AlphaFoldDB" id="A0A8H4RUU1"/>
<sequence>MHFSTIFITASAFLLATVFSAPAPAPALTKNLARTTDYSVDVNIDITIQISDTNDNESFDINITILQDNYLYSACSDFSGYHYYGQSWNSACTEGTTLSWNLNKGEDLTATYTTPDFTSTQWSWTRTTNTWTDKKNNVWYTYKYNSGAGIPTTAE</sequence>
<feature type="chain" id="PRO_5034804068" description="AA1-like domain-containing protein" evidence="1">
    <location>
        <begin position="21"/>
        <end position="155"/>
    </location>
</feature>
<dbReference type="EMBL" id="JAAMPI010000088">
    <property type="protein sequence ID" value="KAF4636008.1"/>
    <property type="molecule type" value="Genomic_DNA"/>
</dbReference>
<proteinExistence type="predicted"/>
<evidence type="ECO:0000313" key="2">
    <source>
        <dbReference type="EMBL" id="KAF4636008.1"/>
    </source>
</evidence>
<evidence type="ECO:0000256" key="1">
    <source>
        <dbReference type="SAM" id="SignalP"/>
    </source>
</evidence>
<protein>
    <recommendedName>
        <fullName evidence="4">AA1-like domain-containing protein</fullName>
    </recommendedName>
</protein>
<evidence type="ECO:0000313" key="3">
    <source>
        <dbReference type="Proteomes" id="UP000566819"/>
    </source>
</evidence>
<gene>
    <name evidence="2" type="ORF">G7Y89_g2090</name>
</gene>